<organism evidence="1 2">
    <name type="scientific">Patagioenas fasciata monilis</name>
    <dbReference type="NCBI Taxonomy" id="372326"/>
    <lineage>
        <taxon>Eukaryota</taxon>
        <taxon>Metazoa</taxon>
        <taxon>Chordata</taxon>
        <taxon>Craniata</taxon>
        <taxon>Vertebrata</taxon>
        <taxon>Euteleostomi</taxon>
        <taxon>Archelosauria</taxon>
        <taxon>Archosauria</taxon>
        <taxon>Dinosauria</taxon>
        <taxon>Saurischia</taxon>
        <taxon>Theropoda</taxon>
        <taxon>Coelurosauria</taxon>
        <taxon>Aves</taxon>
        <taxon>Neognathae</taxon>
        <taxon>Neoaves</taxon>
        <taxon>Columbimorphae</taxon>
        <taxon>Columbiformes</taxon>
        <taxon>Columbidae</taxon>
        <taxon>Patagioenas</taxon>
    </lineage>
</organism>
<dbReference type="AlphaFoldDB" id="A0A1V4J7B5"/>
<accession>A0A1V4J7B5</accession>
<evidence type="ECO:0000313" key="2">
    <source>
        <dbReference type="Proteomes" id="UP000190648"/>
    </source>
</evidence>
<name>A0A1V4J7B5_PATFA</name>
<gene>
    <name evidence="1" type="ORF">AV530_013651</name>
</gene>
<reference evidence="1 2" key="1">
    <citation type="submission" date="2016-02" db="EMBL/GenBank/DDBJ databases">
        <title>Band-tailed pigeon sequencing and assembly.</title>
        <authorList>
            <person name="Soares A.E."/>
            <person name="Novak B.J."/>
            <person name="Rice E.S."/>
            <person name="O'Connell B."/>
            <person name="Chang D."/>
            <person name="Weber S."/>
            <person name="Shapiro B."/>
        </authorList>
    </citation>
    <scope>NUCLEOTIDE SEQUENCE [LARGE SCALE GENOMIC DNA]</scope>
    <source>
        <strain evidence="1">BTP2013</strain>
        <tissue evidence="1">Blood</tissue>
    </source>
</reference>
<evidence type="ECO:0000313" key="1">
    <source>
        <dbReference type="EMBL" id="OPJ68118.1"/>
    </source>
</evidence>
<keyword evidence="2" id="KW-1185">Reference proteome</keyword>
<dbReference type="EMBL" id="LSYS01008642">
    <property type="protein sequence ID" value="OPJ68118.1"/>
    <property type="molecule type" value="Genomic_DNA"/>
</dbReference>
<protein>
    <submittedName>
        <fullName evidence="1">Uncharacterized protein</fullName>
    </submittedName>
</protein>
<proteinExistence type="predicted"/>
<dbReference type="Proteomes" id="UP000190648">
    <property type="component" value="Unassembled WGS sequence"/>
</dbReference>
<comment type="caution">
    <text evidence="1">The sequence shown here is derived from an EMBL/GenBank/DDBJ whole genome shotgun (WGS) entry which is preliminary data.</text>
</comment>
<sequence>MFASRVFAASHPLFGWPYDPNLKPREVTESTAVYPVQLGRRWKGQREEYQMRSTNVIWTSSFLPRTSKHSKDTLLSANFLSLHFWENFPYKPGPWED</sequence>